<dbReference type="CDD" id="cd04458">
    <property type="entry name" value="CSP_CDS"/>
    <property type="match status" value="2"/>
</dbReference>
<organism evidence="4 6">
    <name type="scientific">Saliniramus fredricksonii</name>
    <dbReference type="NCBI Taxonomy" id="1653334"/>
    <lineage>
        <taxon>Bacteria</taxon>
        <taxon>Pseudomonadati</taxon>
        <taxon>Pseudomonadota</taxon>
        <taxon>Alphaproteobacteria</taxon>
        <taxon>Hyphomicrobiales</taxon>
        <taxon>Salinarimonadaceae</taxon>
        <taxon>Saliniramus</taxon>
    </lineage>
</organism>
<evidence type="ECO:0000313" key="7">
    <source>
        <dbReference type="Proteomes" id="UP000182800"/>
    </source>
</evidence>
<feature type="domain" description="CSD" evidence="3">
    <location>
        <begin position="50"/>
        <end position="115"/>
    </location>
</feature>
<dbReference type="Pfam" id="PF00313">
    <property type="entry name" value="CSD"/>
    <property type="match status" value="2"/>
</dbReference>
<keyword evidence="7" id="KW-1185">Reference proteome</keyword>
<feature type="compositionally biased region" description="Gly residues" evidence="2">
    <location>
        <begin position="129"/>
        <end position="142"/>
    </location>
</feature>
<dbReference type="PROSITE" id="PS51857">
    <property type="entry name" value="CSD_2"/>
    <property type="match status" value="2"/>
</dbReference>
<feature type="region of interest" description="Disordered" evidence="2">
    <location>
        <begin position="102"/>
        <end position="168"/>
    </location>
</feature>
<feature type="region of interest" description="Disordered" evidence="2">
    <location>
        <begin position="1"/>
        <end position="45"/>
    </location>
</feature>
<dbReference type="InterPro" id="IPR011129">
    <property type="entry name" value="CSD"/>
</dbReference>
<comment type="subcellular location">
    <subcellularLocation>
        <location evidence="1">Cytoplasm</location>
    </subcellularLocation>
</comment>
<keyword evidence="5" id="KW-0238">DNA-binding</keyword>
<reference evidence="4 6" key="1">
    <citation type="submission" date="2015-09" db="EMBL/GenBank/DDBJ databases">
        <title>Identification and resolution of microdiversity through metagenomic sequencing of parallel consortia.</title>
        <authorList>
            <person name="Nelson W.C."/>
            <person name="Romine M.F."/>
            <person name="Lindemann S.R."/>
        </authorList>
    </citation>
    <scope>NUCLEOTIDE SEQUENCE [LARGE SCALE GENOMIC DNA]</scope>
    <source>
        <strain evidence="4">HL-109</strain>
    </source>
</reference>
<dbReference type="EMBL" id="FMBM01000002">
    <property type="protein sequence ID" value="SCC80981.1"/>
    <property type="molecule type" value="Genomic_DNA"/>
</dbReference>
<dbReference type="InterPro" id="IPR019844">
    <property type="entry name" value="CSD_CS"/>
</dbReference>
<evidence type="ECO:0000256" key="1">
    <source>
        <dbReference type="RuleBase" id="RU000408"/>
    </source>
</evidence>
<name>A0A0P7XRP2_9HYPH</name>
<evidence type="ECO:0000256" key="2">
    <source>
        <dbReference type="SAM" id="MobiDB-lite"/>
    </source>
</evidence>
<dbReference type="EMBL" id="LJSX01000017">
    <property type="protein sequence ID" value="KPQ10245.1"/>
    <property type="molecule type" value="Genomic_DNA"/>
</dbReference>
<comment type="caution">
    <text evidence="4">The sequence shown here is derived from an EMBL/GenBank/DDBJ whole genome shotgun (WGS) entry which is preliminary data.</text>
</comment>
<dbReference type="InterPro" id="IPR002059">
    <property type="entry name" value="CSP_DNA-bd"/>
</dbReference>
<dbReference type="Gene3D" id="2.40.50.140">
    <property type="entry name" value="Nucleic acid-binding proteins"/>
    <property type="match status" value="2"/>
</dbReference>
<feature type="domain" description="CSD" evidence="3">
    <location>
        <begin position="164"/>
        <end position="229"/>
    </location>
</feature>
<dbReference type="GO" id="GO:0003677">
    <property type="term" value="F:DNA binding"/>
    <property type="evidence" value="ECO:0007669"/>
    <property type="project" value="UniProtKB-KW"/>
</dbReference>
<accession>A0A0P7XRP2</accession>
<dbReference type="OrthoDB" id="9791685at2"/>
<proteinExistence type="predicted"/>
<dbReference type="AlphaFoldDB" id="A0A0P7XRP2"/>
<sequence>MGRGRDFRETSRKGFDNDFGQDQPDYFEPRAERGSFGSQPSMSRPVGGVEMDAVVKWFNPEKGFGFVELGDGSGDAFLHIRAVQAAGYDEFLPGTKLEVRTAQGQKGPQVTEVLSADTSTAEERPQRQGFGGAGGPGGGFGGQRRPPPRQQGFGGPRSTGPATELSGTVKWYNPTKGFGFIMAEDGGKDVFIHRSVLMRANLPDLIEGQQVRMGVVEGQKGREAATIEI</sequence>
<evidence type="ECO:0000313" key="6">
    <source>
        <dbReference type="Proteomes" id="UP000050497"/>
    </source>
</evidence>
<dbReference type="GO" id="GO:0005829">
    <property type="term" value="C:cytosol"/>
    <property type="evidence" value="ECO:0007669"/>
    <property type="project" value="UniProtKB-ARBA"/>
</dbReference>
<dbReference type="PROSITE" id="PS00352">
    <property type="entry name" value="CSD_1"/>
    <property type="match status" value="1"/>
</dbReference>
<feature type="compositionally biased region" description="Basic and acidic residues" evidence="2">
    <location>
        <begin position="1"/>
        <end position="16"/>
    </location>
</feature>
<dbReference type="PRINTS" id="PR00050">
    <property type="entry name" value="COLDSHOCK"/>
</dbReference>
<dbReference type="Proteomes" id="UP000050497">
    <property type="component" value="Unassembled WGS sequence"/>
</dbReference>
<dbReference type="InterPro" id="IPR050181">
    <property type="entry name" value="Cold_shock_domain"/>
</dbReference>
<dbReference type="InterPro" id="IPR012340">
    <property type="entry name" value="NA-bd_OB-fold"/>
</dbReference>
<dbReference type="STRING" id="1653334.GA0071312_1911"/>
<evidence type="ECO:0000313" key="5">
    <source>
        <dbReference type="EMBL" id="SCC80981.1"/>
    </source>
</evidence>
<reference evidence="5 7" key="2">
    <citation type="submission" date="2016-08" db="EMBL/GenBank/DDBJ databases">
        <authorList>
            <person name="Varghese N."/>
            <person name="Submissions Spin"/>
        </authorList>
    </citation>
    <scope>NUCLEOTIDE SEQUENCE [LARGE SCALE GENOMIC DNA]</scope>
    <source>
        <strain evidence="5 7">HL-109</strain>
    </source>
</reference>
<dbReference type="SUPFAM" id="SSF50249">
    <property type="entry name" value="Nucleic acid-binding proteins"/>
    <property type="match status" value="2"/>
</dbReference>
<dbReference type="PANTHER" id="PTHR11544">
    <property type="entry name" value="COLD SHOCK DOMAIN CONTAINING PROTEINS"/>
    <property type="match status" value="1"/>
</dbReference>
<evidence type="ECO:0000259" key="3">
    <source>
        <dbReference type="PROSITE" id="PS51857"/>
    </source>
</evidence>
<dbReference type="Proteomes" id="UP000182800">
    <property type="component" value="Unassembled WGS sequence"/>
</dbReference>
<evidence type="ECO:0000313" key="4">
    <source>
        <dbReference type="EMBL" id="KPQ10245.1"/>
    </source>
</evidence>
<dbReference type="RefSeq" id="WP_074444776.1">
    <property type="nucleotide sequence ID" value="NZ_FMBM01000002.1"/>
</dbReference>
<dbReference type="SMART" id="SM00357">
    <property type="entry name" value="CSP"/>
    <property type="match status" value="2"/>
</dbReference>
<protein>
    <submittedName>
        <fullName evidence="5">Cold-shock DNA-binding protein family</fullName>
    </submittedName>
    <submittedName>
        <fullName evidence="4">CspA family cold shock protein</fullName>
    </submittedName>
</protein>
<gene>
    <name evidence="4" type="primary">cspA-2</name>
    <name evidence="5" type="ORF">GA0071312_1911</name>
    <name evidence="4" type="ORF">HLUCCO17_11645</name>
</gene>
<dbReference type="PATRIC" id="fig|1653334.4.peg.58"/>